<name>A0ABQ2VBH7_9ACTN</name>
<evidence type="ECO:0000256" key="1">
    <source>
        <dbReference type="SAM" id="MobiDB-lite"/>
    </source>
</evidence>
<sequence length="61" mass="6911">MEALGDEPEEWEPPFEPQAVSARAPEMTATPAALVYGRPFRWSFTRWCSFPRTGLGRRGRG</sequence>
<dbReference type="EMBL" id="BMRP01000019">
    <property type="protein sequence ID" value="GGU78528.1"/>
    <property type="molecule type" value="Genomic_DNA"/>
</dbReference>
<feature type="region of interest" description="Disordered" evidence="1">
    <location>
        <begin position="1"/>
        <end position="24"/>
    </location>
</feature>
<reference evidence="3" key="1">
    <citation type="journal article" date="2019" name="Int. J. Syst. Evol. Microbiol.">
        <title>The Global Catalogue of Microorganisms (GCM) 10K type strain sequencing project: providing services to taxonomists for standard genome sequencing and annotation.</title>
        <authorList>
            <consortium name="The Broad Institute Genomics Platform"/>
            <consortium name="The Broad Institute Genome Sequencing Center for Infectious Disease"/>
            <person name="Wu L."/>
            <person name="Ma J."/>
        </authorList>
    </citation>
    <scope>NUCLEOTIDE SEQUENCE [LARGE SCALE GENOMIC DNA]</scope>
    <source>
        <strain evidence="3">JCM 3399</strain>
    </source>
</reference>
<evidence type="ECO:0000313" key="2">
    <source>
        <dbReference type="EMBL" id="GGU78528.1"/>
    </source>
</evidence>
<dbReference type="Proteomes" id="UP000654471">
    <property type="component" value="Unassembled WGS sequence"/>
</dbReference>
<feature type="compositionally biased region" description="Acidic residues" evidence="1">
    <location>
        <begin position="1"/>
        <end position="13"/>
    </location>
</feature>
<keyword evidence="3" id="KW-1185">Reference proteome</keyword>
<proteinExistence type="predicted"/>
<protein>
    <submittedName>
        <fullName evidence="2">Uncharacterized protein</fullName>
    </submittedName>
</protein>
<gene>
    <name evidence="2" type="ORF">GCM10010211_50490</name>
</gene>
<evidence type="ECO:0000313" key="3">
    <source>
        <dbReference type="Proteomes" id="UP000654471"/>
    </source>
</evidence>
<accession>A0ABQ2VBH7</accession>
<comment type="caution">
    <text evidence="2">The sequence shown here is derived from an EMBL/GenBank/DDBJ whole genome shotgun (WGS) entry which is preliminary data.</text>
</comment>
<organism evidence="2 3">
    <name type="scientific">Streptomyces albospinus</name>
    <dbReference type="NCBI Taxonomy" id="285515"/>
    <lineage>
        <taxon>Bacteria</taxon>
        <taxon>Bacillati</taxon>
        <taxon>Actinomycetota</taxon>
        <taxon>Actinomycetes</taxon>
        <taxon>Kitasatosporales</taxon>
        <taxon>Streptomycetaceae</taxon>
        <taxon>Streptomyces</taxon>
    </lineage>
</organism>